<reference evidence="2 3" key="1">
    <citation type="submission" date="2019-04" db="EMBL/GenBank/DDBJ databases">
        <title>A novel phosphate-accumulating bacterium identified in bioreactor for phosphate removal from wastewater.</title>
        <authorList>
            <person name="Kotlyarov R.Y."/>
            <person name="Beletsky A.V."/>
            <person name="Kallistova A.Y."/>
            <person name="Dorofeev A.G."/>
            <person name="Nikolaev Y.Y."/>
            <person name="Pimenov N.V."/>
            <person name="Ravin N.V."/>
            <person name="Mardanov A.V."/>
        </authorList>
    </citation>
    <scope>NUCLEOTIDE SEQUENCE [LARGE SCALE GENOMIC DNA]</scope>
    <source>
        <strain evidence="2 3">Bin19</strain>
    </source>
</reference>
<keyword evidence="1" id="KW-1133">Transmembrane helix</keyword>
<dbReference type="InterPro" id="IPR028140">
    <property type="entry name" value="TraM"/>
</dbReference>
<dbReference type="EMBL" id="SWAD01000191">
    <property type="protein sequence ID" value="TMQ74543.1"/>
    <property type="molecule type" value="Genomic_DNA"/>
</dbReference>
<keyword evidence="3" id="KW-1185">Reference proteome</keyword>
<dbReference type="AlphaFoldDB" id="A0A5S4F1I3"/>
<comment type="caution">
    <text evidence="2">The sequence shown here is derived from an EMBL/GenBank/DDBJ whole genome shotgun (WGS) entry which is preliminary data.</text>
</comment>
<proteinExistence type="predicted"/>
<dbReference type="RefSeq" id="WP_138679223.1">
    <property type="nucleotide sequence ID" value="NZ_SWAD01000191.1"/>
</dbReference>
<dbReference type="OrthoDB" id="7478199at2"/>
<name>A0A5S4F1I3_9PROT</name>
<protein>
    <submittedName>
        <fullName evidence="2">IncP-type DNA transfer protein TraM</fullName>
    </submittedName>
</protein>
<evidence type="ECO:0000256" key="1">
    <source>
        <dbReference type="SAM" id="Phobius"/>
    </source>
</evidence>
<sequence length="145" mass="15501">MTDPIDELIREIAAKHGIAVSRDDPILILQTINTRLLQDSAKAQQIMLDQYKEELEALALRWGNDARDKAERILNASLVASKGAMAKVMQEGAREAAASVRGEVDAALGRVAGAMRDARRVGALNVVASCIACLAAAVALWATVH</sequence>
<feature type="transmembrane region" description="Helical" evidence="1">
    <location>
        <begin position="123"/>
        <end position="144"/>
    </location>
</feature>
<organism evidence="2 3">
    <name type="scientific">Candidatus Accumulibacter phosphatis</name>
    <dbReference type="NCBI Taxonomy" id="327160"/>
    <lineage>
        <taxon>Bacteria</taxon>
        <taxon>Pseudomonadati</taxon>
        <taxon>Pseudomonadota</taxon>
        <taxon>Betaproteobacteria</taxon>
        <taxon>Candidatus Accumulibacter</taxon>
    </lineage>
</organism>
<dbReference type="NCBIfam" id="NF010470">
    <property type="entry name" value="PRK13895.1"/>
    <property type="match status" value="1"/>
</dbReference>
<keyword evidence="1" id="KW-0812">Transmembrane</keyword>
<gene>
    <name evidence="2" type="ORF">ACCUM_0006</name>
</gene>
<dbReference type="Pfam" id="PF11657">
    <property type="entry name" value="Activator-TraM"/>
    <property type="match status" value="1"/>
</dbReference>
<keyword evidence="1" id="KW-0472">Membrane</keyword>
<dbReference type="GO" id="GO:0009372">
    <property type="term" value="P:quorum sensing"/>
    <property type="evidence" value="ECO:0007669"/>
    <property type="project" value="InterPro"/>
</dbReference>
<evidence type="ECO:0000313" key="3">
    <source>
        <dbReference type="Proteomes" id="UP000306324"/>
    </source>
</evidence>
<evidence type="ECO:0000313" key="2">
    <source>
        <dbReference type="EMBL" id="TMQ74543.1"/>
    </source>
</evidence>
<dbReference type="Proteomes" id="UP000306324">
    <property type="component" value="Unassembled WGS sequence"/>
</dbReference>
<accession>A0A5S4F1I3</accession>